<reference evidence="1 2" key="1">
    <citation type="submission" date="2019-11" db="EMBL/GenBank/DDBJ databases">
        <authorList>
            <person name="Yuan L."/>
        </authorList>
    </citation>
    <scope>NUCLEOTIDE SEQUENCE [LARGE SCALE GENOMIC DNA]</scope>
    <source>
        <strain evidence="1 2">TRM43335</strain>
    </source>
</reference>
<dbReference type="AlphaFoldDB" id="A0A6G2BBS3"/>
<dbReference type="Proteomes" id="UP000473014">
    <property type="component" value="Unassembled WGS sequence"/>
</dbReference>
<protein>
    <submittedName>
        <fullName evidence="1">DUF2993 domain-containing protein</fullName>
    </submittedName>
</protein>
<accession>A0A6G2BBS3</accession>
<evidence type="ECO:0000313" key="1">
    <source>
        <dbReference type="EMBL" id="MTE19708.1"/>
    </source>
</evidence>
<dbReference type="InterPro" id="IPR021373">
    <property type="entry name" value="DUF2993"/>
</dbReference>
<dbReference type="OrthoDB" id="3215846at2"/>
<dbReference type="EMBL" id="WIXO01000001">
    <property type="protein sequence ID" value="MTE19708.1"/>
    <property type="molecule type" value="Genomic_DNA"/>
</dbReference>
<comment type="caution">
    <text evidence="1">The sequence shown here is derived from an EMBL/GenBank/DDBJ whole genome shotgun (WGS) entry which is preliminary data.</text>
</comment>
<dbReference type="RefSeq" id="WP_155070989.1">
    <property type="nucleotide sequence ID" value="NZ_WIXO01000001.1"/>
</dbReference>
<proteinExistence type="predicted"/>
<evidence type="ECO:0000313" key="2">
    <source>
        <dbReference type="Proteomes" id="UP000473014"/>
    </source>
</evidence>
<gene>
    <name evidence="1" type="ORF">F0L17_11335</name>
</gene>
<keyword evidence="2" id="KW-1185">Reference proteome</keyword>
<name>A0A6G2BBS3_9ACTN</name>
<dbReference type="Pfam" id="PF11209">
    <property type="entry name" value="LmeA"/>
    <property type="match status" value="1"/>
</dbReference>
<sequence>MRALRLLLIFLVVLGGLFVGADRLAVNLAEDEAASRIRSSKGLTEEPSVEIHGFPFLTQVLDKELESVDATLNGLTVKVGGRDVDVTEVDVALEKVRLEDNLSSAIASEASGSARIGYRELTEAGGTDRAVLGFAGAERAAENQVKLDVNLAIAEFTLYSTVRVENGDTIALHAENLPDLPVAEEIVRGQIDRKLHITGLPEGLELREVEVREEGVVLQLSGSEVALIG</sequence>
<organism evidence="1 2">
    <name type="scientific">Streptomyces taklimakanensis</name>
    <dbReference type="NCBI Taxonomy" id="2569853"/>
    <lineage>
        <taxon>Bacteria</taxon>
        <taxon>Bacillati</taxon>
        <taxon>Actinomycetota</taxon>
        <taxon>Actinomycetes</taxon>
        <taxon>Kitasatosporales</taxon>
        <taxon>Streptomycetaceae</taxon>
        <taxon>Streptomyces</taxon>
    </lineage>
</organism>